<organism evidence="1 2">
    <name type="scientific">Ceratitis capitata</name>
    <name type="common">Mediterranean fruit fly</name>
    <name type="synonym">Tephritis capitata</name>
    <dbReference type="NCBI Taxonomy" id="7213"/>
    <lineage>
        <taxon>Eukaryota</taxon>
        <taxon>Metazoa</taxon>
        <taxon>Ecdysozoa</taxon>
        <taxon>Arthropoda</taxon>
        <taxon>Hexapoda</taxon>
        <taxon>Insecta</taxon>
        <taxon>Pterygota</taxon>
        <taxon>Neoptera</taxon>
        <taxon>Endopterygota</taxon>
        <taxon>Diptera</taxon>
        <taxon>Brachycera</taxon>
        <taxon>Muscomorpha</taxon>
        <taxon>Tephritoidea</taxon>
        <taxon>Tephritidae</taxon>
        <taxon>Ceratitis</taxon>
        <taxon>Ceratitis</taxon>
    </lineage>
</organism>
<protein>
    <submittedName>
        <fullName evidence="1">(Mediterranean fruit fly) hypothetical protein</fullName>
    </submittedName>
</protein>
<comment type="caution">
    <text evidence="1">The sequence shown here is derived from an EMBL/GenBank/DDBJ whole genome shotgun (WGS) entry which is preliminary data.</text>
</comment>
<dbReference type="AlphaFoldDB" id="A0A811UL07"/>
<evidence type="ECO:0000313" key="2">
    <source>
        <dbReference type="Proteomes" id="UP000606786"/>
    </source>
</evidence>
<evidence type="ECO:0000313" key="1">
    <source>
        <dbReference type="EMBL" id="CAD6997813.1"/>
    </source>
</evidence>
<feature type="non-terminal residue" evidence="1">
    <location>
        <position position="1"/>
    </location>
</feature>
<accession>A0A811UL07</accession>
<dbReference type="Proteomes" id="UP000606786">
    <property type="component" value="Unassembled WGS sequence"/>
</dbReference>
<sequence>SINVIGYEKQLNNCTKHFCDFPATRLLASTVLLLLVSKRAEIRKDVIKLIAVLMKTAAFEHTHSHITTNDELRYCQRIFI</sequence>
<proteinExistence type="predicted"/>
<dbReference type="EMBL" id="CAJHJT010000012">
    <property type="protein sequence ID" value="CAD6997813.1"/>
    <property type="molecule type" value="Genomic_DNA"/>
</dbReference>
<reference evidence="1" key="1">
    <citation type="submission" date="2020-11" db="EMBL/GenBank/DDBJ databases">
        <authorList>
            <person name="Whitehead M."/>
        </authorList>
    </citation>
    <scope>NUCLEOTIDE SEQUENCE</scope>
    <source>
        <strain evidence="1">EGII</strain>
    </source>
</reference>
<gene>
    <name evidence="1" type="ORF">CCAP1982_LOCUS6437</name>
</gene>
<name>A0A811UL07_CERCA</name>
<keyword evidence="2" id="KW-1185">Reference proteome</keyword>